<protein>
    <recommendedName>
        <fullName evidence="2">VWFA domain-containing protein</fullName>
    </recommendedName>
</protein>
<feature type="compositionally biased region" description="Basic and acidic residues" evidence="1">
    <location>
        <begin position="599"/>
        <end position="609"/>
    </location>
</feature>
<evidence type="ECO:0000313" key="3">
    <source>
        <dbReference type="EMBL" id="CAE8743520.1"/>
    </source>
</evidence>
<dbReference type="InterPro" id="IPR036465">
    <property type="entry name" value="vWFA_dom_sf"/>
</dbReference>
<dbReference type="PROSITE" id="PS50234">
    <property type="entry name" value="VWFA"/>
    <property type="match status" value="1"/>
</dbReference>
<sequence length="1502" mass="164823">MSICASSGVGQKLRLNVVALIGDGVVGRMLVAIDEDASVEILATKIRAAMAKSRIEGCLLRLTNNQKSNLPADERIGDVMQDGEEVIAVLTRDPEDPVVRQQLMGGLGNSLSFTSAPVRQNPGGSPRPRMMQPPGGGYAVAFHDYPSGPVVASNPDGLPGPVEVFEEDVRGVPAMTADKQLDRGPRTLRQLTCDWEVEQLMPKLREYISARFREVYDSPADPGRTYLTVSMRPRERPGAIVAPLPVHYSVARVDIIEFERLCGRKVDMTRERLNYFGRSLDALLSLLDRGASRDDYAPNMMPYKYRAEEEVSGLIEEADEGQFGQVEGFRPIIVIDTAGALGENLLIVKAALKRMLYSFMVAKSRFNIVAFNGQGRATAWEDRLVPPVAQKLREAEDFLDSLRPGGARGTDILEAMGWALEPSDADAVYLLSSGFPKRADVPYCLASIRSRNMRQLPIHVIGVDCDTKSELDLRRLAEENRGSFRQKKFNLRASVSMPVSELLAASGHVKQPSGRKNGDQRLTVGGQVDVLEIMIRDQEEQRTDWLEEQKCANRILLSSASQQPVPDAEQARYAAGRLVVNHLCRAAPPCWTKAATRAATKELGPRRSDPAVARLAGGAWPSRHSGDQGSGRAPRDDLQTPGADGDSLRRPSIANPWDRPTGVVKVSQLAANATRSSQSVHLAGAPRLHGPARSDADEFHNLSGAFAFGARCWAAIAKRKLAVLAGGGVLAGVFLLAAWRLTGKDVPKTTTASWGGLSARFAVPPSQQCDFFIFTHVGNAAQLDTYLAYPLEDLLVGGFRKGVMVMYVMPKKEWAVMLKYVEDLVANEAAPEPKELQVLNQTCHEKMERADTDAATHDLHRIRMLSPLDFRDTLLSIRYRLGPLNFQQWLGHTTYDAPKLVDAIMRVRALGNGFPVFRFDIDVICNAYTKDSMASIKEAVYRGVEDYKASIDDPMVQSFVLSQQYAAMPASDKSEFNSWNEAFSTRANPALLATPALCNATQWKADGSWGKFLPSPGELTAATHANVLMAFYGLQEVPGHPRLQAAQPSTSASAAARREEDILKLGNTFVGANPMRAIISGAALATGPGVTLDLPPFLHTDLNIMWIDDHCLDRMTREIMGTKRNALPSENQARVVKARPQPSNVAKYTLEVYMPTLLYGIIMDRWINSHPDSYLLKYNPSDLPDMELFTQALAELMPADGRAQGPFTRAMQEVRNKALMLDVTATMKLKAELWSDACARLQDMFWQWSHLPEPEVEGQPTPTFASLWATGRVCSQPGLESYCSNPGYSKLGQGLVSPSWHAEARATASSRATLPALTRYDLNPALATKVDELVESAVTYLQWFLEWPRVVQAIRDERIGRLPSDESPECSVCLDELVIGETARRPKFSREQLEAMGISDLKAIMERIGVDTSSCAEQAELVTKLMNSDRVEVIESAQKLQADVEMTEANPPVTAGPSAAQSGPPLASRSIGQLRQLAREMGVSLDGCLEKADIVERIVLAS</sequence>
<dbReference type="Proteomes" id="UP000626109">
    <property type="component" value="Unassembled WGS sequence"/>
</dbReference>
<evidence type="ECO:0000313" key="4">
    <source>
        <dbReference type="Proteomes" id="UP000626109"/>
    </source>
</evidence>
<dbReference type="Gene3D" id="3.40.50.410">
    <property type="entry name" value="von Willebrand factor, type A domain"/>
    <property type="match status" value="1"/>
</dbReference>
<dbReference type="PANTHER" id="PTHR46785">
    <property type="entry name" value="VON WILLEBRAND FACTOR A DOMAIN-CONTAINING PROTEIN 3B"/>
    <property type="match status" value="1"/>
</dbReference>
<proteinExistence type="predicted"/>
<accession>A0A813LYZ5</accession>
<feature type="region of interest" description="Disordered" evidence="1">
    <location>
        <begin position="599"/>
        <end position="659"/>
    </location>
</feature>
<organism evidence="3 4">
    <name type="scientific">Polarella glacialis</name>
    <name type="common">Dinoflagellate</name>
    <dbReference type="NCBI Taxonomy" id="89957"/>
    <lineage>
        <taxon>Eukaryota</taxon>
        <taxon>Sar</taxon>
        <taxon>Alveolata</taxon>
        <taxon>Dinophyceae</taxon>
        <taxon>Suessiales</taxon>
        <taxon>Suessiaceae</taxon>
        <taxon>Polarella</taxon>
    </lineage>
</organism>
<dbReference type="EMBL" id="CAJNNW010037652">
    <property type="protein sequence ID" value="CAE8743520.1"/>
    <property type="molecule type" value="Genomic_DNA"/>
</dbReference>
<gene>
    <name evidence="3" type="ORF">PGLA2088_LOCUS51435</name>
</gene>
<dbReference type="PANTHER" id="PTHR46785:SF1">
    <property type="entry name" value="VON WILLEBRAND FACTOR A DOMAIN-CONTAINING PROTEIN 3B"/>
    <property type="match status" value="1"/>
</dbReference>
<dbReference type="SUPFAM" id="SSF53300">
    <property type="entry name" value="vWA-like"/>
    <property type="match status" value="1"/>
</dbReference>
<dbReference type="InterPro" id="IPR002035">
    <property type="entry name" value="VWF_A"/>
</dbReference>
<comment type="caution">
    <text evidence="3">The sequence shown here is derived from an EMBL/GenBank/DDBJ whole genome shotgun (WGS) entry which is preliminary data.</text>
</comment>
<feature type="domain" description="VWFA" evidence="2">
    <location>
        <begin position="330"/>
        <end position="506"/>
    </location>
</feature>
<name>A0A813LYZ5_POLGL</name>
<evidence type="ECO:0000256" key="1">
    <source>
        <dbReference type="SAM" id="MobiDB-lite"/>
    </source>
</evidence>
<evidence type="ECO:0000259" key="2">
    <source>
        <dbReference type="PROSITE" id="PS50234"/>
    </source>
</evidence>
<reference evidence="3" key="1">
    <citation type="submission" date="2021-02" db="EMBL/GenBank/DDBJ databases">
        <authorList>
            <person name="Dougan E. K."/>
            <person name="Rhodes N."/>
            <person name="Thang M."/>
            <person name="Chan C."/>
        </authorList>
    </citation>
    <scope>NUCLEOTIDE SEQUENCE</scope>
</reference>